<sequence>MQKSLHLVLLLIPFCISCNRYQYSTISSPQLEKNDRNELVFENDTLVMVYNFMGPDLGPTIFIENKLMEPVYIDWRGSALVVNGHTYSYAAIELDPHGNVVDGSGSATVDYISPRGTLNKTPLVLSQRYSTSIPREQLLKTTYTAAGYSYPVKTAIFTEATSPLRFRSDITYLVGSLKSEPRYFEHRFYVSGMMNAKAGPQAIMQNGDHGNQFFTSRHNGGGAATAALLTGAIVEGVIMAAGGLIGGQ</sequence>
<dbReference type="OrthoDB" id="948349at2"/>
<evidence type="ECO:0000313" key="2">
    <source>
        <dbReference type="Proteomes" id="UP000192610"/>
    </source>
</evidence>
<keyword evidence="2" id="KW-1185">Reference proteome</keyword>
<name>A0A1V9F069_9BACT</name>
<organism evidence="1 2">
    <name type="scientific">Niastella yeongjuensis</name>
    <dbReference type="NCBI Taxonomy" id="354355"/>
    <lineage>
        <taxon>Bacteria</taxon>
        <taxon>Pseudomonadati</taxon>
        <taxon>Bacteroidota</taxon>
        <taxon>Chitinophagia</taxon>
        <taxon>Chitinophagales</taxon>
        <taxon>Chitinophagaceae</taxon>
        <taxon>Niastella</taxon>
    </lineage>
</organism>
<proteinExistence type="predicted"/>
<reference evidence="2" key="1">
    <citation type="submission" date="2016-04" db="EMBL/GenBank/DDBJ databases">
        <authorList>
            <person name="Chen L."/>
            <person name="Zhuang W."/>
            <person name="Wang G."/>
        </authorList>
    </citation>
    <scope>NUCLEOTIDE SEQUENCE [LARGE SCALE GENOMIC DNA]</scope>
    <source>
        <strain evidence="2">17621</strain>
    </source>
</reference>
<comment type="caution">
    <text evidence="1">The sequence shown here is derived from an EMBL/GenBank/DDBJ whole genome shotgun (WGS) entry which is preliminary data.</text>
</comment>
<dbReference type="EMBL" id="LVXG01000010">
    <property type="protein sequence ID" value="OQP51760.1"/>
    <property type="molecule type" value="Genomic_DNA"/>
</dbReference>
<accession>A0A1V9F069</accession>
<dbReference type="STRING" id="354355.SAMN05660816_06817"/>
<dbReference type="Proteomes" id="UP000192610">
    <property type="component" value="Unassembled WGS sequence"/>
</dbReference>
<gene>
    <name evidence="1" type="ORF">A4H97_26480</name>
</gene>
<evidence type="ECO:0000313" key="1">
    <source>
        <dbReference type="EMBL" id="OQP51760.1"/>
    </source>
</evidence>
<dbReference type="AlphaFoldDB" id="A0A1V9F069"/>
<dbReference type="RefSeq" id="WP_081198352.1">
    <property type="nucleotide sequence ID" value="NZ_FOCZ01000026.1"/>
</dbReference>
<protein>
    <submittedName>
        <fullName evidence="1">Uncharacterized protein</fullName>
    </submittedName>
</protein>